<protein>
    <submittedName>
        <fullName evidence="1">Uncharacterized protein</fullName>
    </submittedName>
</protein>
<name>A0A8H8A2C9_9FUNG</name>
<gene>
    <name evidence="1" type="ORF">BJ554DRAFT_7777</name>
</gene>
<accession>A0A8H8A2C9</accession>
<comment type="caution">
    <text evidence="1">The sequence shown here is derived from an EMBL/GenBank/DDBJ whole genome shotgun (WGS) entry which is preliminary data.</text>
</comment>
<evidence type="ECO:0000313" key="1">
    <source>
        <dbReference type="EMBL" id="KAG5463413.1"/>
    </source>
</evidence>
<dbReference type="OrthoDB" id="10044727at2759"/>
<reference evidence="1 2" key="1">
    <citation type="journal article" name="Sci. Rep.">
        <title>Genome-scale phylogenetic analyses confirm Olpidium as the closest living zoosporic fungus to the non-flagellated, terrestrial fungi.</title>
        <authorList>
            <person name="Chang Y."/>
            <person name="Rochon D."/>
            <person name="Sekimoto S."/>
            <person name="Wang Y."/>
            <person name="Chovatia M."/>
            <person name="Sandor L."/>
            <person name="Salamov A."/>
            <person name="Grigoriev I.V."/>
            <person name="Stajich J.E."/>
            <person name="Spatafora J.W."/>
        </authorList>
    </citation>
    <scope>NUCLEOTIDE SEQUENCE [LARGE SCALE GENOMIC DNA]</scope>
    <source>
        <strain evidence="1">S191</strain>
    </source>
</reference>
<organism evidence="1 2">
    <name type="scientific">Olpidium bornovanus</name>
    <dbReference type="NCBI Taxonomy" id="278681"/>
    <lineage>
        <taxon>Eukaryota</taxon>
        <taxon>Fungi</taxon>
        <taxon>Fungi incertae sedis</taxon>
        <taxon>Olpidiomycota</taxon>
        <taxon>Olpidiomycotina</taxon>
        <taxon>Olpidiomycetes</taxon>
        <taxon>Olpidiales</taxon>
        <taxon>Olpidiaceae</taxon>
        <taxon>Olpidium</taxon>
    </lineage>
</organism>
<dbReference type="Proteomes" id="UP000673691">
    <property type="component" value="Unassembled WGS sequence"/>
</dbReference>
<evidence type="ECO:0000313" key="2">
    <source>
        <dbReference type="Proteomes" id="UP000673691"/>
    </source>
</evidence>
<keyword evidence="2" id="KW-1185">Reference proteome</keyword>
<dbReference type="AlphaFoldDB" id="A0A8H8A2C9"/>
<sequence length="117" mass="13313">MVSDFLRTCHGSLLLPAEEAKNRNLLEAARVIIQPGKNKDGWWKSSSSQLIGVFCFNQSTNHNAYPNNALVTPRMTLNPKQASKLEWKFRDGWFIKNTQKLQHSFFFTENVAGEDVG</sequence>
<proteinExistence type="predicted"/>
<dbReference type="EMBL" id="JAEFCI010000638">
    <property type="protein sequence ID" value="KAG5463413.1"/>
    <property type="molecule type" value="Genomic_DNA"/>
</dbReference>